<dbReference type="SUPFAM" id="SSF56784">
    <property type="entry name" value="HAD-like"/>
    <property type="match status" value="1"/>
</dbReference>
<evidence type="ECO:0000313" key="2">
    <source>
        <dbReference type="Proteomes" id="UP000004754"/>
    </source>
</evidence>
<keyword evidence="2" id="KW-1185">Reference proteome</keyword>
<evidence type="ECO:0000313" key="1">
    <source>
        <dbReference type="EMBL" id="EFV01551.1"/>
    </source>
</evidence>
<dbReference type="AlphaFoldDB" id="E6MG11"/>
<gene>
    <name evidence="1" type="ORF">HMP0721_0944</name>
</gene>
<dbReference type="Gene3D" id="1.10.150.240">
    <property type="entry name" value="Putative phosphatase, domain 2"/>
    <property type="match status" value="1"/>
</dbReference>
<name>E6MG11_9FIRM</name>
<accession>E6MG11</accession>
<dbReference type="STRING" id="887929.HMP0721_0944"/>
<dbReference type="InterPro" id="IPR023214">
    <property type="entry name" value="HAD_sf"/>
</dbReference>
<dbReference type="HOGENOM" id="CLU_2357516_0_0_9"/>
<dbReference type="InterPro" id="IPR036412">
    <property type="entry name" value="HAD-like_sf"/>
</dbReference>
<dbReference type="Proteomes" id="UP000004754">
    <property type="component" value="Unassembled WGS sequence"/>
</dbReference>
<proteinExistence type="predicted"/>
<protein>
    <submittedName>
        <fullName evidence="1">Uncharacterized protein</fullName>
    </submittedName>
</protein>
<organism evidence="1 2">
    <name type="scientific">Pseudoramibacter alactolyticus ATCC 23263</name>
    <dbReference type="NCBI Taxonomy" id="887929"/>
    <lineage>
        <taxon>Bacteria</taxon>
        <taxon>Bacillati</taxon>
        <taxon>Bacillota</taxon>
        <taxon>Clostridia</taxon>
        <taxon>Eubacteriales</taxon>
        <taxon>Eubacteriaceae</taxon>
        <taxon>Pseudoramibacter</taxon>
    </lineage>
</organism>
<dbReference type="RefSeq" id="WP_006598368.1">
    <property type="nucleotide sequence ID" value="NZ_GL622359.1"/>
</dbReference>
<dbReference type="EMBL" id="AEQN01000016">
    <property type="protein sequence ID" value="EFV01551.1"/>
    <property type="molecule type" value="Genomic_DNA"/>
</dbReference>
<dbReference type="InterPro" id="IPR023198">
    <property type="entry name" value="PGP-like_dom2"/>
</dbReference>
<sequence>MQKNHVIKKPQGVLFDMDGVIFDSEKLILKGWQQVAADAGIPDFEAVLVRCFGTNEAATKKNLCRALRRRFPLRCAQSEGSDVFFLRIMKRWGICR</sequence>
<dbReference type="Gene3D" id="3.40.50.1000">
    <property type="entry name" value="HAD superfamily/HAD-like"/>
    <property type="match status" value="1"/>
</dbReference>
<reference evidence="1 2" key="1">
    <citation type="submission" date="2010-12" db="EMBL/GenBank/DDBJ databases">
        <authorList>
            <person name="Muzny D."/>
            <person name="Qin X."/>
            <person name="Deng J."/>
            <person name="Jiang H."/>
            <person name="Liu Y."/>
            <person name="Qu J."/>
            <person name="Song X.-Z."/>
            <person name="Zhang L."/>
            <person name="Thornton R."/>
            <person name="Coyle M."/>
            <person name="Francisco L."/>
            <person name="Jackson L."/>
            <person name="Javaid M."/>
            <person name="Korchina V."/>
            <person name="Kovar C."/>
            <person name="Mata R."/>
            <person name="Mathew T."/>
            <person name="Ngo R."/>
            <person name="Nguyen L."/>
            <person name="Nguyen N."/>
            <person name="Okwuonu G."/>
            <person name="Ongeri F."/>
            <person name="Pham C."/>
            <person name="Simmons D."/>
            <person name="Wilczek-Boney K."/>
            <person name="Hale W."/>
            <person name="Jakkamsetti A."/>
            <person name="Pham P."/>
            <person name="Ruth R."/>
            <person name="San Lucas F."/>
            <person name="Warren J."/>
            <person name="Zhang J."/>
            <person name="Zhao Z."/>
            <person name="Zhou C."/>
            <person name="Zhu D."/>
            <person name="Lee S."/>
            <person name="Bess C."/>
            <person name="Blankenburg K."/>
            <person name="Forbes L."/>
            <person name="Fu Q."/>
            <person name="Gubbala S."/>
            <person name="Hirani K."/>
            <person name="Jayaseelan J.C."/>
            <person name="Lara F."/>
            <person name="Munidasa M."/>
            <person name="Palculict T."/>
            <person name="Patil S."/>
            <person name="Pu L.-L."/>
            <person name="Saada N."/>
            <person name="Tang L."/>
            <person name="Weissenberger G."/>
            <person name="Zhu Y."/>
            <person name="Hemphill L."/>
            <person name="Shang Y."/>
            <person name="Youmans B."/>
            <person name="Ayvaz T."/>
            <person name="Ross M."/>
            <person name="Santibanez J."/>
            <person name="Aqrawi P."/>
            <person name="Gross S."/>
            <person name="Joshi V."/>
            <person name="Fowler G."/>
            <person name="Nazareth L."/>
            <person name="Reid J."/>
            <person name="Worley K."/>
            <person name="Petrosino J."/>
            <person name="Highlander S."/>
            <person name="Gibbs R."/>
        </authorList>
    </citation>
    <scope>NUCLEOTIDE SEQUENCE [LARGE SCALE GENOMIC DNA]</scope>
    <source>
        <strain evidence="1 2">ATCC 23263</strain>
    </source>
</reference>
<comment type="caution">
    <text evidence="1">The sequence shown here is derived from an EMBL/GenBank/DDBJ whole genome shotgun (WGS) entry which is preliminary data.</text>
</comment>